<dbReference type="RefSeq" id="WP_136557554.1">
    <property type="nucleotide sequence ID" value="NZ_STGT01000002.1"/>
</dbReference>
<evidence type="ECO:0000313" key="2">
    <source>
        <dbReference type="Proteomes" id="UP000309667"/>
    </source>
</evidence>
<proteinExistence type="predicted"/>
<dbReference type="InterPro" id="IPR038296">
    <property type="entry name" value="ParD_sf"/>
</dbReference>
<dbReference type="Proteomes" id="UP000309667">
    <property type="component" value="Unassembled WGS sequence"/>
</dbReference>
<dbReference type="EMBL" id="STGT01000002">
    <property type="protein sequence ID" value="THV15268.1"/>
    <property type="molecule type" value="Genomic_DNA"/>
</dbReference>
<evidence type="ECO:0000313" key="1">
    <source>
        <dbReference type="EMBL" id="THV15268.1"/>
    </source>
</evidence>
<reference evidence="1 2" key="1">
    <citation type="submission" date="2019-04" db="EMBL/GenBank/DDBJ databases">
        <title>Genome sequence of strain 7209-2.</title>
        <authorList>
            <person name="Gao J."/>
            <person name="Sun J."/>
        </authorList>
    </citation>
    <scope>NUCLEOTIDE SEQUENCE [LARGE SCALE GENOMIC DNA]</scope>
    <source>
        <strain evidence="1 2">7209-2</strain>
    </source>
</reference>
<accession>A0ABY2QWE0</accession>
<protein>
    <recommendedName>
        <fullName evidence="3">Type II toxin-antitoxin system ParD family antitoxin</fullName>
    </recommendedName>
</protein>
<organism evidence="1 2">
    <name type="scientific">Rhizobium rhizophilum</name>
    <dbReference type="NCBI Taxonomy" id="1850373"/>
    <lineage>
        <taxon>Bacteria</taxon>
        <taxon>Pseudomonadati</taxon>
        <taxon>Pseudomonadota</taxon>
        <taxon>Alphaproteobacteria</taxon>
        <taxon>Hyphomicrobiales</taxon>
        <taxon>Rhizobiaceae</taxon>
        <taxon>Rhizobium/Agrobacterium group</taxon>
        <taxon>Rhizobium</taxon>
    </lineage>
</organism>
<evidence type="ECO:0008006" key="3">
    <source>
        <dbReference type="Google" id="ProtNLM"/>
    </source>
</evidence>
<name>A0ABY2QWE0_9HYPH</name>
<sequence length="120" mass="13164">MEFLRNDTLKALDALVETGDFASADEAVMAAIEAWHQRREDALLHLNALDARIHRSLSDPRPSLTLEEVDAALDLLMQDPTTGEVVVVYGAGALKDSPLDLREDVDLTKPIAEQVFKPIG</sequence>
<dbReference type="Gene3D" id="6.10.10.120">
    <property type="entry name" value="Antitoxin ParD1-like"/>
    <property type="match status" value="1"/>
</dbReference>
<comment type="caution">
    <text evidence="1">The sequence shown here is derived from an EMBL/GenBank/DDBJ whole genome shotgun (WGS) entry which is preliminary data.</text>
</comment>
<gene>
    <name evidence="1" type="ORF">E9677_07880</name>
</gene>
<keyword evidence="2" id="KW-1185">Reference proteome</keyword>